<dbReference type="Pfam" id="PF20684">
    <property type="entry name" value="Fung_rhodopsin"/>
    <property type="match status" value="1"/>
</dbReference>
<evidence type="ECO:0000256" key="4">
    <source>
        <dbReference type="ARBA" id="ARBA00023136"/>
    </source>
</evidence>
<dbReference type="PANTHER" id="PTHR33048:SF131">
    <property type="entry name" value="INTEGRAL MEMBRANE PROTEIN"/>
    <property type="match status" value="1"/>
</dbReference>
<feature type="transmembrane region" description="Helical" evidence="7">
    <location>
        <begin position="150"/>
        <end position="175"/>
    </location>
</feature>
<keyword evidence="4 7" id="KW-0472">Membrane</keyword>
<feature type="compositionally biased region" description="Polar residues" evidence="6">
    <location>
        <begin position="328"/>
        <end position="338"/>
    </location>
</feature>
<evidence type="ECO:0000313" key="10">
    <source>
        <dbReference type="Proteomes" id="UP000054302"/>
    </source>
</evidence>
<feature type="transmembrane region" description="Helical" evidence="7">
    <location>
        <begin position="230"/>
        <end position="252"/>
    </location>
</feature>
<name>A0A0D1ZI46_EXOME</name>
<comment type="subcellular location">
    <subcellularLocation>
        <location evidence="1">Membrane</location>
        <topology evidence="1">Multi-pass membrane protein</topology>
    </subcellularLocation>
</comment>
<evidence type="ECO:0000256" key="1">
    <source>
        <dbReference type="ARBA" id="ARBA00004141"/>
    </source>
</evidence>
<evidence type="ECO:0000259" key="8">
    <source>
        <dbReference type="Pfam" id="PF20684"/>
    </source>
</evidence>
<gene>
    <name evidence="9" type="ORF">PV10_02081</name>
</gene>
<feature type="transmembrane region" description="Helical" evidence="7">
    <location>
        <begin position="27"/>
        <end position="49"/>
    </location>
</feature>
<accession>A0A0D1ZI46</accession>
<dbReference type="GO" id="GO:0016020">
    <property type="term" value="C:membrane"/>
    <property type="evidence" value="ECO:0007669"/>
    <property type="project" value="UniProtKB-SubCell"/>
</dbReference>
<organism evidence="9 10">
    <name type="scientific">Exophiala mesophila</name>
    <name type="common">Black yeast-like fungus</name>
    <dbReference type="NCBI Taxonomy" id="212818"/>
    <lineage>
        <taxon>Eukaryota</taxon>
        <taxon>Fungi</taxon>
        <taxon>Dikarya</taxon>
        <taxon>Ascomycota</taxon>
        <taxon>Pezizomycotina</taxon>
        <taxon>Eurotiomycetes</taxon>
        <taxon>Chaetothyriomycetidae</taxon>
        <taxon>Chaetothyriales</taxon>
        <taxon>Herpotrichiellaceae</taxon>
        <taxon>Exophiala</taxon>
    </lineage>
</organism>
<dbReference type="EMBL" id="KN847521">
    <property type="protein sequence ID" value="KIV94302.1"/>
    <property type="molecule type" value="Genomic_DNA"/>
</dbReference>
<keyword evidence="2 7" id="KW-0812">Transmembrane</keyword>
<dbReference type="RefSeq" id="XP_016225876.1">
    <property type="nucleotide sequence ID" value="XM_016366358.1"/>
</dbReference>
<comment type="similarity">
    <text evidence="5">Belongs to the SAT4 family.</text>
</comment>
<dbReference type="OMA" id="LYIMPVI"/>
<dbReference type="OrthoDB" id="4108299at2759"/>
<protein>
    <recommendedName>
        <fullName evidence="8">Rhodopsin domain-containing protein</fullName>
    </recommendedName>
</protein>
<feature type="transmembrane region" description="Helical" evidence="7">
    <location>
        <begin position="195"/>
        <end position="218"/>
    </location>
</feature>
<reference evidence="9 10" key="1">
    <citation type="submission" date="2015-01" db="EMBL/GenBank/DDBJ databases">
        <title>The Genome Sequence of Exophiala mesophila CBS40295.</title>
        <authorList>
            <consortium name="The Broad Institute Genomics Platform"/>
            <person name="Cuomo C."/>
            <person name="de Hoog S."/>
            <person name="Gorbushina A."/>
            <person name="Stielow B."/>
            <person name="Teixiera M."/>
            <person name="Abouelleil A."/>
            <person name="Chapman S.B."/>
            <person name="Priest M."/>
            <person name="Young S.K."/>
            <person name="Wortman J."/>
            <person name="Nusbaum C."/>
            <person name="Birren B."/>
        </authorList>
    </citation>
    <scope>NUCLEOTIDE SEQUENCE [LARGE SCALE GENOMIC DNA]</scope>
    <source>
        <strain evidence="9 10">CBS 40295</strain>
    </source>
</reference>
<feature type="domain" description="Rhodopsin" evidence="8">
    <location>
        <begin position="59"/>
        <end position="290"/>
    </location>
</feature>
<dbReference type="Proteomes" id="UP000054302">
    <property type="component" value="Unassembled WGS sequence"/>
</dbReference>
<evidence type="ECO:0000256" key="6">
    <source>
        <dbReference type="SAM" id="MobiDB-lite"/>
    </source>
</evidence>
<evidence type="ECO:0000256" key="3">
    <source>
        <dbReference type="ARBA" id="ARBA00022989"/>
    </source>
</evidence>
<feature type="region of interest" description="Disordered" evidence="6">
    <location>
        <begin position="323"/>
        <end position="345"/>
    </location>
</feature>
<evidence type="ECO:0000256" key="2">
    <source>
        <dbReference type="ARBA" id="ARBA00022692"/>
    </source>
</evidence>
<evidence type="ECO:0000256" key="5">
    <source>
        <dbReference type="ARBA" id="ARBA00038359"/>
    </source>
</evidence>
<dbReference type="HOGENOM" id="CLU_064765_0_0_1"/>
<dbReference type="InterPro" id="IPR049326">
    <property type="entry name" value="Rhodopsin_dom_fungi"/>
</dbReference>
<sequence>MPITEGQLTLSSGYSHAETRRISHVAIMLQSTAAALVATSVVLALATIVSVSIQIERQYKTTGRLNASKWFLVASAFFALVMTSLVCAAAAEGLGAPISAEEFRSRPVLQKLILAAFPPYFICNMLVKHAWLTFYYGLASTRPRTYFIHFMQFVAASFGISSVLVVLLQCIPLSSVWNQGVDPTETPGQCINVMAFFYANSVIMIVNDVVMYLMPMWLLRNVDMLRGHRIGIYALFGAGGIVVIASIFRLVAVNRMATTDNLSENYALIWIWAAVENHVGICAACGGAIKQRTIAACASVRRSYSDLRFKMSSTSSINSRTKCVEASSGRTESTSTKHGSYLEGDLHDKCPSLELDETKEADNLR</sequence>
<feature type="transmembrane region" description="Helical" evidence="7">
    <location>
        <begin position="70"/>
        <end position="91"/>
    </location>
</feature>
<dbReference type="GeneID" id="27319926"/>
<dbReference type="VEuPathDB" id="FungiDB:PV10_02081"/>
<evidence type="ECO:0000256" key="7">
    <source>
        <dbReference type="SAM" id="Phobius"/>
    </source>
</evidence>
<dbReference type="InterPro" id="IPR052337">
    <property type="entry name" value="SAT4-like"/>
</dbReference>
<evidence type="ECO:0000313" key="9">
    <source>
        <dbReference type="EMBL" id="KIV94302.1"/>
    </source>
</evidence>
<keyword evidence="3 7" id="KW-1133">Transmembrane helix</keyword>
<proteinExistence type="inferred from homology"/>
<dbReference type="PANTHER" id="PTHR33048">
    <property type="entry name" value="PTH11-LIKE INTEGRAL MEMBRANE PROTEIN (AFU_ORTHOLOGUE AFUA_5G11245)"/>
    <property type="match status" value="1"/>
</dbReference>
<dbReference type="AlphaFoldDB" id="A0A0D1ZI46"/>
<feature type="transmembrane region" description="Helical" evidence="7">
    <location>
        <begin position="111"/>
        <end position="138"/>
    </location>
</feature>
<keyword evidence="10" id="KW-1185">Reference proteome</keyword>